<keyword evidence="3" id="KW-0597">Phosphoprotein</keyword>
<organism evidence="10 12">
    <name type="scientific">Candidatus Cryosericum odellii</name>
    <dbReference type="NCBI Taxonomy" id="2290917"/>
    <lineage>
        <taxon>Bacteria</taxon>
        <taxon>Pseudomonadati</taxon>
        <taxon>Caldisericota/Cryosericota group</taxon>
        <taxon>Candidatus Cryosericota</taxon>
        <taxon>Candidatus Cryosericia</taxon>
        <taxon>Candidatus Cryosericales</taxon>
        <taxon>Candidatus Cryosericaceae</taxon>
        <taxon>Candidatus Cryosericum</taxon>
    </lineage>
</organism>
<dbReference type="Gene3D" id="1.10.287.130">
    <property type="match status" value="1"/>
</dbReference>
<dbReference type="GO" id="GO:0005886">
    <property type="term" value="C:plasma membrane"/>
    <property type="evidence" value="ECO:0007669"/>
    <property type="project" value="TreeGrafter"/>
</dbReference>
<dbReference type="InterPro" id="IPR005467">
    <property type="entry name" value="His_kinase_dom"/>
</dbReference>
<comment type="caution">
    <text evidence="10">The sequence shown here is derived from an EMBL/GenBank/DDBJ whole genome shotgun (WGS) entry which is preliminary data.</text>
</comment>
<dbReference type="PANTHER" id="PTHR45453:SF1">
    <property type="entry name" value="PHOSPHATE REGULON SENSOR PROTEIN PHOR"/>
    <property type="match status" value="1"/>
</dbReference>
<dbReference type="PANTHER" id="PTHR45453">
    <property type="entry name" value="PHOSPHATE REGULON SENSOR PROTEIN PHOR"/>
    <property type="match status" value="1"/>
</dbReference>
<evidence type="ECO:0000313" key="11">
    <source>
        <dbReference type="Proteomes" id="UP000266260"/>
    </source>
</evidence>
<dbReference type="SUPFAM" id="SSF55874">
    <property type="entry name" value="ATPase domain of HSP90 chaperone/DNA topoisomerase II/histidine kinase"/>
    <property type="match status" value="1"/>
</dbReference>
<dbReference type="OrthoDB" id="9813151at2"/>
<dbReference type="InterPro" id="IPR004358">
    <property type="entry name" value="Sig_transdc_His_kin-like_C"/>
</dbReference>
<dbReference type="PRINTS" id="PR00344">
    <property type="entry name" value="BCTRLSENSOR"/>
</dbReference>
<dbReference type="EMBL" id="QXIT01000013">
    <property type="protein sequence ID" value="RIE10852.1"/>
    <property type="molecule type" value="Genomic_DNA"/>
</dbReference>
<keyword evidence="11" id="KW-1185">Reference proteome</keyword>
<dbReference type="CDD" id="cd00075">
    <property type="entry name" value="HATPase"/>
    <property type="match status" value="1"/>
</dbReference>
<dbReference type="GO" id="GO:0016036">
    <property type="term" value="P:cellular response to phosphate starvation"/>
    <property type="evidence" value="ECO:0007669"/>
    <property type="project" value="TreeGrafter"/>
</dbReference>
<evidence type="ECO:0000256" key="5">
    <source>
        <dbReference type="ARBA" id="ARBA00022777"/>
    </source>
</evidence>
<dbReference type="Gene3D" id="3.30.565.10">
    <property type="entry name" value="Histidine kinase-like ATPase, C-terminal domain"/>
    <property type="match status" value="1"/>
</dbReference>
<gene>
    <name evidence="10" type="ORF">SMC5_00690</name>
    <name evidence="9" type="ORF">SMC6_00765</name>
</gene>
<dbReference type="Proteomes" id="UP000266260">
    <property type="component" value="Unassembled WGS sequence"/>
</dbReference>
<dbReference type="InterPro" id="IPR036097">
    <property type="entry name" value="HisK_dim/P_sf"/>
</dbReference>
<dbReference type="GO" id="GO:0004721">
    <property type="term" value="F:phosphoprotein phosphatase activity"/>
    <property type="evidence" value="ECO:0007669"/>
    <property type="project" value="TreeGrafter"/>
</dbReference>
<evidence type="ECO:0000256" key="2">
    <source>
        <dbReference type="ARBA" id="ARBA00012438"/>
    </source>
</evidence>
<dbReference type="GO" id="GO:0000155">
    <property type="term" value="F:phosphorelay sensor kinase activity"/>
    <property type="evidence" value="ECO:0007669"/>
    <property type="project" value="InterPro"/>
</dbReference>
<dbReference type="EMBL" id="QXIU01000014">
    <property type="protein sequence ID" value="RIE15752.1"/>
    <property type="molecule type" value="Genomic_DNA"/>
</dbReference>
<dbReference type="PROSITE" id="PS50109">
    <property type="entry name" value="HIS_KIN"/>
    <property type="match status" value="1"/>
</dbReference>
<dbReference type="CDD" id="cd00082">
    <property type="entry name" value="HisKA"/>
    <property type="match status" value="1"/>
</dbReference>
<dbReference type="InterPro" id="IPR003661">
    <property type="entry name" value="HisK_dim/P_dom"/>
</dbReference>
<evidence type="ECO:0000313" key="12">
    <source>
        <dbReference type="Proteomes" id="UP000266489"/>
    </source>
</evidence>
<feature type="domain" description="Histidine kinase" evidence="8">
    <location>
        <begin position="207"/>
        <end position="408"/>
    </location>
</feature>
<sequence length="408" mass="44611">MWHSLKERRRDLEERLSARFSVEQRLAMKFTRLVCVLILASGLILMTCDTVIFYYRMMHGLNVQVDQILSDNQVSANPATAGQGLNPSVRPFVRILASDGTVLYQGEMFAGSASGHADPFAAPKMGGDSSYSVVTRAIHREGSIVGFVQFAGHVRQGPNEFGWKTLELLVVTILMGALSYVLGLRFSRSTLQPVHESQARLEQFTQDASHELRTPLASISSSLDVAMKTGEYQDRIMAAKGQVKYASLLVERLLEVAQLDRAEVDLGQVDLTALVTAVASQNVESCKEHELTMQATIHEGVTVEGDSLLLRQLVNNLIENAVKFNAPGGTVSVVLNAADLHVGNSRGFIAPDDLSHVFEPFYQVDAARTQRGFGLGLAIVKKIADLHGWHVVVTSSAEAGTDFIVRFT</sequence>
<reference evidence="11 12" key="1">
    <citation type="submission" date="2018-09" db="EMBL/GenBank/DDBJ databases">
        <title>Discovery and Ecogenomic Context for Candidatus Cryosericales, a Global Caldiserica Order Active in Thawing Permafrost.</title>
        <authorList>
            <person name="Martinez M.A."/>
            <person name="Woodcroft B.J."/>
            <person name="Ignacio Espinoza J.C."/>
            <person name="Zayed A."/>
            <person name="Singleton C.M."/>
            <person name="Boyd J."/>
            <person name="Li Y.-F."/>
            <person name="Purvine S."/>
            <person name="Maughan H."/>
            <person name="Hodgkins S.B."/>
            <person name="Anderson D."/>
            <person name="Sederholm M."/>
            <person name="Temperton B."/>
            <person name="Saleska S.R."/>
            <person name="Tyson G.W."/>
            <person name="Rich V.I."/>
        </authorList>
    </citation>
    <scope>NUCLEOTIDE SEQUENCE [LARGE SCALE GENOMIC DNA]</scope>
    <source>
        <strain evidence="10 12">SMC5</strain>
        <strain evidence="9 11">SMC6</strain>
    </source>
</reference>
<dbReference type="AlphaFoldDB" id="A0A398DJL9"/>
<dbReference type="InterPro" id="IPR036890">
    <property type="entry name" value="HATPase_C_sf"/>
</dbReference>
<evidence type="ECO:0000256" key="7">
    <source>
        <dbReference type="SAM" id="Phobius"/>
    </source>
</evidence>
<feature type="transmembrane region" description="Helical" evidence="7">
    <location>
        <begin position="33"/>
        <end position="55"/>
    </location>
</feature>
<keyword evidence="4" id="KW-0808">Transferase</keyword>
<dbReference type="RefSeq" id="WP_119119187.1">
    <property type="nucleotide sequence ID" value="NZ_QXIT01000013.1"/>
</dbReference>
<proteinExistence type="predicted"/>
<evidence type="ECO:0000256" key="1">
    <source>
        <dbReference type="ARBA" id="ARBA00000085"/>
    </source>
</evidence>
<accession>A0A398D6D5</accession>
<keyword evidence="5 10" id="KW-0418">Kinase</keyword>
<evidence type="ECO:0000313" key="9">
    <source>
        <dbReference type="EMBL" id="RIE10852.1"/>
    </source>
</evidence>
<dbReference type="EC" id="2.7.13.3" evidence="2"/>
<dbReference type="SMART" id="SM00387">
    <property type="entry name" value="HATPase_c"/>
    <property type="match status" value="1"/>
</dbReference>
<dbReference type="SUPFAM" id="SSF47384">
    <property type="entry name" value="Homodimeric domain of signal transducing histidine kinase"/>
    <property type="match status" value="1"/>
</dbReference>
<accession>A0A398DJL9</accession>
<dbReference type="Pfam" id="PF02518">
    <property type="entry name" value="HATPase_c"/>
    <property type="match status" value="1"/>
</dbReference>
<dbReference type="InterPro" id="IPR050351">
    <property type="entry name" value="BphY/WalK/GraS-like"/>
</dbReference>
<evidence type="ECO:0000256" key="4">
    <source>
        <dbReference type="ARBA" id="ARBA00022679"/>
    </source>
</evidence>
<keyword evidence="7" id="KW-1133">Transmembrane helix</keyword>
<dbReference type="Pfam" id="PF00512">
    <property type="entry name" value="HisKA"/>
    <property type="match status" value="1"/>
</dbReference>
<dbReference type="Proteomes" id="UP000266489">
    <property type="component" value="Unassembled WGS sequence"/>
</dbReference>
<name>A0A398DJL9_9BACT</name>
<keyword evidence="6" id="KW-0902">Two-component regulatory system</keyword>
<evidence type="ECO:0000259" key="8">
    <source>
        <dbReference type="PROSITE" id="PS50109"/>
    </source>
</evidence>
<evidence type="ECO:0000256" key="3">
    <source>
        <dbReference type="ARBA" id="ARBA00022553"/>
    </source>
</evidence>
<comment type="catalytic activity">
    <reaction evidence="1">
        <text>ATP + protein L-histidine = ADP + protein N-phospho-L-histidine.</text>
        <dbReference type="EC" id="2.7.13.3"/>
    </reaction>
</comment>
<dbReference type="SMART" id="SM00388">
    <property type="entry name" value="HisKA"/>
    <property type="match status" value="1"/>
</dbReference>
<protein>
    <recommendedName>
        <fullName evidence="2">histidine kinase</fullName>
        <ecNumber evidence="2">2.7.13.3</ecNumber>
    </recommendedName>
</protein>
<evidence type="ECO:0000313" key="10">
    <source>
        <dbReference type="EMBL" id="RIE15752.1"/>
    </source>
</evidence>
<keyword evidence="7" id="KW-0812">Transmembrane</keyword>
<keyword evidence="7" id="KW-0472">Membrane</keyword>
<dbReference type="InterPro" id="IPR003594">
    <property type="entry name" value="HATPase_dom"/>
</dbReference>
<evidence type="ECO:0000256" key="6">
    <source>
        <dbReference type="ARBA" id="ARBA00023012"/>
    </source>
</evidence>